<feature type="region of interest" description="Disordered" evidence="5">
    <location>
        <begin position="297"/>
        <end position="319"/>
    </location>
</feature>
<evidence type="ECO:0000256" key="5">
    <source>
        <dbReference type="SAM" id="MobiDB-lite"/>
    </source>
</evidence>
<organism evidence="8 9">
    <name type="scientific">Fragariocoptes setiger</name>
    <dbReference type="NCBI Taxonomy" id="1670756"/>
    <lineage>
        <taxon>Eukaryota</taxon>
        <taxon>Metazoa</taxon>
        <taxon>Ecdysozoa</taxon>
        <taxon>Arthropoda</taxon>
        <taxon>Chelicerata</taxon>
        <taxon>Arachnida</taxon>
        <taxon>Acari</taxon>
        <taxon>Acariformes</taxon>
        <taxon>Trombidiformes</taxon>
        <taxon>Prostigmata</taxon>
        <taxon>Eupodina</taxon>
        <taxon>Eriophyoidea</taxon>
        <taxon>Phytoptidae</taxon>
        <taxon>Fragariocoptes</taxon>
    </lineage>
</organism>
<evidence type="ECO:0000259" key="7">
    <source>
        <dbReference type="PROSITE" id="PS50867"/>
    </source>
</evidence>
<evidence type="ECO:0000313" key="9">
    <source>
        <dbReference type="Proteomes" id="UP000825002"/>
    </source>
</evidence>
<dbReference type="Pfam" id="PF00856">
    <property type="entry name" value="SET"/>
    <property type="match status" value="1"/>
</dbReference>
<proteinExistence type="predicted"/>
<feature type="domain" description="Pre-SET" evidence="7">
    <location>
        <begin position="65"/>
        <end position="127"/>
    </location>
</feature>
<dbReference type="PROSITE" id="PS50867">
    <property type="entry name" value="PRE_SET"/>
    <property type="match status" value="1"/>
</dbReference>
<feature type="region of interest" description="Disordered" evidence="5">
    <location>
        <begin position="335"/>
        <end position="367"/>
    </location>
</feature>
<dbReference type="PANTHER" id="PTHR46307:SF4">
    <property type="entry name" value="G9A, ISOFORM B"/>
    <property type="match status" value="1"/>
</dbReference>
<evidence type="ECO:0000256" key="4">
    <source>
        <dbReference type="ARBA" id="ARBA00022691"/>
    </source>
</evidence>
<keyword evidence="9" id="KW-1185">Reference proteome</keyword>
<dbReference type="EMBL" id="JAIFTH010000132">
    <property type="protein sequence ID" value="KAG9510496.1"/>
    <property type="molecule type" value="Genomic_DNA"/>
</dbReference>
<feature type="compositionally biased region" description="Basic and acidic residues" evidence="5">
    <location>
        <begin position="297"/>
        <end position="308"/>
    </location>
</feature>
<dbReference type="InterPro" id="IPR046341">
    <property type="entry name" value="SET_dom_sf"/>
</dbReference>
<sequence length="367" mass="42162">MIASLISWFNSEYLVNEDITNGYERNRIPAVSYRRSDRAPDDFNYVPCDVELEPLAVDRSLASLKMCECQDNCSADCKCTEPHQSKAYYSKGRLAPTYNLEAPEVIYECNVACKCSAKCENRVIQRGSNLKLVLFRTRSRGWGIRTRKTIKKGTFIGVYSGELITTEESYKRKDDTYLFNLTFNTSSNNSNEQQYVNDARYFGNFTRFINHSCAPNVIGIRSFTTHQDVRFPHIAFFALEKIEAQSELTLNYGDNYWLVKCKRDRAYCLCKQDKCRFTKKTFPITLKEALERRKAEARAKRDAQKKANETPINEGEQKQLSGFCENSYAHGECELQEGEDENVSAASKDELIETSEAESQELKVEII</sequence>
<evidence type="ECO:0000259" key="6">
    <source>
        <dbReference type="PROSITE" id="PS50280"/>
    </source>
</evidence>
<dbReference type="SMART" id="SM00468">
    <property type="entry name" value="PreSET"/>
    <property type="match status" value="1"/>
</dbReference>
<dbReference type="PANTHER" id="PTHR46307">
    <property type="entry name" value="G9A, ISOFORM B"/>
    <property type="match status" value="1"/>
</dbReference>
<evidence type="ECO:0000256" key="1">
    <source>
        <dbReference type="ARBA" id="ARBA00004286"/>
    </source>
</evidence>
<dbReference type="PROSITE" id="PS50280">
    <property type="entry name" value="SET"/>
    <property type="match status" value="1"/>
</dbReference>
<keyword evidence="4" id="KW-0949">S-adenosyl-L-methionine</keyword>
<feature type="domain" description="SET" evidence="6">
    <location>
        <begin position="130"/>
        <end position="253"/>
    </location>
</feature>
<protein>
    <submittedName>
        <fullName evidence="8">Histone-lysine N-methyltransferase EHMT1</fullName>
    </submittedName>
</protein>
<evidence type="ECO:0000256" key="2">
    <source>
        <dbReference type="ARBA" id="ARBA00022454"/>
    </source>
</evidence>
<name>A0ABQ7SAS1_9ACAR</name>
<dbReference type="Pfam" id="PF05033">
    <property type="entry name" value="Pre-SET"/>
    <property type="match status" value="1"/>
</dbReference>
<keyword evidence="3" id="KW-0489">Methyltransferase</keyword>
<evidence type="ECO:0000256" key="3">
    <source>
        <dbReference type="ARBA" id="ARBA00022603"/>
    </source>
</evidence>
<comment type="caution">
    <text evidence="8">The sequence shown here is derived from an EMBL/GenBank/DDBJ whole genome shotgun (WGS) entry which is preliminary data.</text>
</comment>
<dbReference type="InterPro" id="IPR043550">
    <property type="entry name" value="EHMT1/EHMT2"/>
</dbReference>
<keyword evidence="3" id="KW-0808">Transferase</keyword>
<gene>
    <name evidence="8" type="primary">EHMT1</name>
    <name evidence="8" type="ORF">GZH46_00962</name>
</gene>
<dbReference type="SMART" id="SM00317">
    <property type="entry name" value="SET"/>
    <property type="match status" value="1"/>
</dbReference>
<evidence type="ECO:0000313" key="8">
    <source>
        <dbReference type="EMBL" id="KAG9510496.1"/>
    </source>
</evidence>
<dbReference type="InterPro" id="IPR007728">
    <property type="entry name" value="Pre-SET_dom"/>
</dbReference>
<accession>A0ABQ7SAS1</accession>
<comment type="subcellular location">
    <subcellularLocation>
        <location evidence="1">Chromosome</location>
    </subcellularLocation>
</comment>
<reference evidence="8 9" key="1">
    <citation type="submission" date="2020-10" db="EMBL/GenBank/DDBJ databases">
        <authorList>
            <person name="Klimov P.B."/>
            <person name="Dyachkov S.M."/>
            <person name="Chetverikov P.E."/>
        </authorList>
    </citation>
    <scope>NUCLEOTIDE SEQUENCE [LARGE SCALE GENOMIC DNA]</scope>
    <source>
        <strain evidence="8">BMOC 18-1129-001#AD2665</strain>
        <tissue evidence="8">Entire mites</tissue>
    </source>
</reference>
<dbReference type="Gene3D" id="2.170.270.10">
    <property type="entry name" value="SET domain"/>
    <property type="match status" value="1"/>
</dbReference>
<dbReference type="SUPFAM" id="SSF82199">
    <property type="entry name" value="SET domain"/>
    <property type="match status" value="1"/>
</dbReference>
<dbReference type="InterPro" id="IPR001214">
    <property type="entry name" value="SET_dom"/>
</dbReference>
<keyword evidence="2" id="KW-0158">Chromosome</keyword>
<dbReference type="Proteomes" id="UP000825002">
    <property type="component" value="Unassembled WGS sequence"/>
</dbReference>